<evidence type="ECO:0000256" key="1">
    <source>
        <dbReference type="SAM" id="Phobius"/>
    </source>
</evidence>
<accession>E5XN01</accession>
<dbReference type="SUPFAM" id="SSF55961">
    <property type="entry name" value="Bet v1-like"/>
    <property type="match status" value="1"/>
</dbReference>
<feature type="transmembrane region" description="Helical" evidence="1">
    <location>
        <begin position="28"/>
        <end position="51"/>
    </location>
</feature>
<keyword evidence="3" id="KW-1185">Reference proteome</keyword>
<dbReference type="RefSeq" id="WP_007468198.1">
    <property type="nucleotide sequence ID" value="NZ_KI391954.1"/>
</dbReference>
<reference evidence="2 3" key="1">
    <citation type="journal article" date="2011" name="Stand. Genomic Sci.">
        <title>High quality draft genome sequence of Segniliparus rugosus CDC 945(T)= (ATCC BAA-974(T)).</title>
        <authorList>
            <person name="Earl A.M."/>
            <person name="Desjardins C.A."/>
            <person name="Fitzgerald M.G."/>
            <person name="Arachchi H.M."/>
            <person name="Zeng Q."/>
            <person name="Mehta T."/>
            <person name="Griggs A."/>
            <person name="Birren B.W."/>
            <person name="Toney N.C."/>
            <person name="Carr J."/>
            <person name="Posey J."/>
            <person name="Butler W.R."/>
        </authorList>
    </citation>
    <scope>NUCLEOTIDE SEQUENCE [LARGE SCALE GENOMIC DNA]</scope>
    <source>
        <strain evidence="3">ATCC BAA-974 / DSM 45345 / CCUG 50838 / CIP 108380 / JCM 13579 / CDC 945</strain>
    </source>
</reference>
<evidence type="ECO:0008006" key="4">
    <source>
        <dbReference type="Google" id="ProtNLM"/>
    </source>
</evidence>
<dbReference type="Pfam" id="PF10604">
    <property type="entry name" value="Polyketide_cyc2"/>
    <property type="match status" value="1"/>
</dbReference>
<name>E5XN01_SEGRC</name>
<sequence length="222" mass="23962">MTEPQTPPAKPASPSSYPAYDPAADDKLLYTIATAVVAVPAVALGFLVLTAKGPKAPFRFKAKALEGADFEDFLDKGSFRVTAKVKFKHPVEKVWSAFTGERAFSWIPGVKGIHYVGEQGAGATRYMKTLPLAVGEKVVQFDQGKLFGYTGVGASLPVLKQLASQYTFEPTKRGGTQLTWRLAATPKFIGFLPLRLAAPFVKPLLKFGAKRANGVIFPADKK</sequence>
<organism evidence="2 3">
    <name type="scientific">Segniliparus rugosus (strain ATCC BAA-974 / DSM 45345 / CCUG 50838 / CIP 108380 / JCM 13579 / CDC 945)</name>
    <dbReference type="NCBI Taxonomy" id="679197"/>
    <lineage>
        <taxon>Bacteria</taxon>
        <taxon>Bacillati</taxon>
        <taxon>Actinomycetota</taxon>
        <taxon>Actinomycetes</taxon>
        <taxon>Mycobacteriales</taxon>
        <taxon>Segniliparaceae</taxon>
        <taxon>Segniliparus</taxon>
    </lineage>
</organism>
<proteinExistence type="predicted"/>
<gene>
    <name evidence="2" type="ORF">HMPREF9336_00871</name>
</gene>
<dbReference type="Gene3D" id="3.30.530.20">
    <property type="match status" value="1"/>
</dbReference>
<dbReference type="eggNOG" id="COG3832">
    <property type="taxonomic scope" value="Bacteria"/>
</dbReference>
<comment type="caution">
    <text evidence="2">The sequence shown here is derived from an EMBL/GenBank/DDBJ whole genome shotgun (WGS) entry which is preliminary data.</text>
</comment>
<keyword evidence="1" id="KW-1133">Transmembrane helix</keyword>
<dbReference type="InterPro" id="IPR023393">
    <property type="entry name" value="START-like_dom_sf"/>
</dbReference>
<keyword evidence="1" id="KW-0472">Membrane</keyword>
<evidence type="ECO:0000313" key="2">
    <source>
        <dbReference type="EMBL" id="EFV14259.1"/>
    </source>
</evidence>
<dbReference type="OrthoDB" id="4546998at2"/>
<protein>
    <recommendedName>
        <fullName evidence="4">SRPBCC family protein</fullName>
    </recommendedName>
</protein>
<evidence type="ECO:0000313" key="3">
    <source>
        <dbReference type="Proteomes" id="UP000004816"/>
    </source>
</evidence>
<dbReference type="InterPro" id="IPR019587">
    <property type="entry name" value="Polyketide_cyclase/dehydratase"/>
</dbReference>
<keyword evidence="1" id="KW-0812">Transmembrane</keyword>
<dbReference type="Proteomes" id="UP000004816">
    <property type="component" value="Unassembled WGS sequence"/>
</dbReference>
<dbReference type="CDD" id="cd07821">
    <property type="entry name" value="PYR_PYL_RCAR_like"/>
    <property type="match status" value="1"/>
</dbReference>
<dbReference type="EMBL" id="ACZI02000003">
    <property type="protein sequence ID" value="EFV14259.1"/>
    <property type="molecule type" value="Genomic_DNA"/>
</dbReference>
<dbReference type="AlphaFoldDB" id="E5XN01"/>
<dbReference type="HOGENOM" id="CLU_106644_0_0_11"/>